<name>B4VU42_9CYAN</name>
<dbReference type="RefSeq" id="WP_006102052.1">
    <property type="nucleotide sequence ID" value="NZ_DS989852.1"/>
</dbReference>
<dbReference type="OrthoDB" id="526781at2"/>
<feature type="region of interest" description="Disordered" evidence="2">
    <location>
        <begin position="419"/>
        <end position="461"/>
    </location>
</feature>
<feature type="region of interest" description="Disordered" evidence="2">
    <location>
        <begin position="641"/>
        <end position="661"/>
    </location>
</feature>
<protein>
    <submittedName>
        <fullName evidence="3">Uncharacterized protein</fullName>
    </submittedName>
</protein>
<feature type="compositionally biased region" description="Low complexity" evidence="2">
    <location>
        <begin position="438"/>
        <end position="450"/>
    </location>
</feature>
<feature type="region of interest" description="Disordered" evidence="2">
    <location>
        <begin position="686"/>
        <end position="780"/>
    </location>
</feature>
<feature type="compositionally biased region" description="Basic and acidic residues" evidence="2">
    <location>
        <begin position="703"/>
        <end position="719"/>
    </location>
</feature>
<dbReference type="STRING" id="118168.MC7420_6198"/>
<keyword evidence="4" id="KW-1185">Reference proteome</keyword>
<accession>B4VU42</accession>
<dbReference type="EMBL" id="DS989852">
    <property type="protein sequence ID" value="EDX74720.1"/>
    <property type="molecule type" value="Genomic_DNA"/>
</dbReference>
<evidence type="ECO:0000313" key="3">
    <source>
        <dbReference type="EMBL" id="EDX74720.1"/>
    </source>
</evidence>
<gene>
    <name evidence="3" type="ORF">MC7420_6198</name>
</gene>
<dbReference type="AlphaFoldDB" id="B4VU42"/>
<dbReference type="eggNOG" id="COG0443">
    <property type="taxonomic scope" value="Bacteria"/>
</dbReference>
<reference evidence="3 4" key="1">
    <citation type="submission" date="2008-07" db="EMBL/GenBank/DDBJ databases">
        <authorList>
            <person name="Tandeau de Marsac N."/>
            <person name="Ferriera S."/>
            <person name="Johnson J."/>
            <person name="Kravitz S."/>
            <person name="Beeson K."/>
            <person name="Sutton G."/>
            <person name="Rogers Y.-H."/>
            <person name="Friedman R."/>
            <person name="Frazier M."/>
            <person name="Venter J.C."/>
        </authorList>
    </citation>
    <scope>NUCLEOTIDE SEQUENCE [LARGE SCALE GENOMIC DNA]</scope>
    <source>
        <strain evidence="3 4">PCC 7420</strain>
    </source>
</reference>
<feature type="compositionally biased region" description="Acidic residues" evidence="2">
    <location>
        <begin position="771"/>
        <end position="780"/>
    </location>
</feature>
<feature type="compositionally biased region" description="Polar residues" evidence="2">
    <location>
        <begin position="758"/>
        <end position="770"/>
    </location>
</feature>
<evidence type="ECO:0000313" key="4">
    <source>
        <dbReference type="Proteomes" id="UP000003835"/>
    </source>
</evidence>
<keyword evidence="1" id="KW-0175">Coiled coil</keyword>
<proteinExistence type="predicted"/>
<evidence type="ECO:0000256" key="2">
    <source>
        <dbReference type="SAM" id="MobiDB-lite"/>
    </source>
</evidence>
<feature type="coiled-coil region" evidence="1">
    <location>
        <begin position="91"/>
        <end position="118"/>
    </location>
</feature>
<feature type="region of interest" description="Disordered" evidence="2">
    <location>
        <begin position="370"/>
        <end position="404"/>
    </location>
</feature>
<dbReference type="Proteomes" id="UP000003835">
    <property type="component" value="Unassembled WGS sequence"/>
</dbReference>
<feature type="compositionally biased region" description="Acidic residues" evidence="2">
    <location>
        <begin position="727"/>
        <end position="744"/>
    </location>
</feature>
<evidence type="ECO:0000256" key="1">
    <source>
        <dbReference type="SAM" id="Coils"/>
    </source>
</evidence>
<feature type="compositionally biased region" description="Low complexity" evidence="2">
    <location>
        <begin position="373"/>
        <end position="385"/>
    </location>
</feature>
<dbReference type="HOGENOM" id="CLU_349461_0_0_3"/>
<feature type="region of interest" description="Disordered" evidence="2">
    <location>
        <begin position="260"/>
        <end position="285"/>
    </location>
</feature>
<feature type="compositionally biased region" description="Polar residues" evidence="2">
    <location>
        <begin position="260"/>
        <end position="278"/>
    </location>
</feature>
<sequence>MTKQKKIQSLIADIDSLLAKFGSRFPWSKPNDLARDREILEQVRRYLLSMQSDEMAMSPSPESAITPIVQAVAQEMESIRQQVTEPLQTELSALRQQRESLTQEIQHLEQKKQQLQNTVTAKGGGQEQPLPEFAQDLIHQSTERLTQQLAQILLNLEAQLLNASSTSGSPGQPASGIMLPQERLEQLRQLQRESDRMLLNLDANQRSLFDALDRDLHGYQQSLSQGLDKMHRLSNQGELLFTALVNRLAQLLGRETSTLVQSSQPWSEVTELSQSVPDSTSSTSKQEGIFVGIDPVSQPEFNVTLSANALTPSPPIQAQLPSKIADQQWTEELDTENLGGNPLDALIGWDMDTSISDKDSEFQDLDFLLGIDSTPESTPSSSPISQADDTQPVEPEVADQTEVENRHHEIDELYNTLFGTDAVPDSNTPPPANTAEVTDTNTSATSITTTEGQDERSPDQAFGETESVEIADYLFDGFTDPADETSVSEPWIEGINQDQLSWETLLFETPTPDVPIESEIVATPEPATYPHQERFGESQDVKTITALTDLLDEMGLSYSPAVADIPSIGATREEEWFLEHPGETDSPVTSVEDHYIPASPDEDLLVRDESQQFSGQEIRLDQSTLQQLSEDLHSFEAEDHLNIVPQPSPSRDRTVSPPNFDLDSIQSLPMSEELLAEDWEEFALHDLSQEDVTFPDWQQTSPTDRDSREPDPLVSDSEKTTPPPSPELDDVYDDLSEESIDLEQDNVVKEYVLEDSVTPDQQSVSQPQETSLEDGEQNRD</sequence>
<organism evidence="3 4">
    <name type="scientific">Coleofasciculus chthonoplastes PCC 7420</name>
    <dbReference type="NCBI Taxonomy" id="118168"/>
    <lineage>
        <taxon>Bacteria</taxon>
        <taxon>Bacillati</taxon>
        <taxon>Cyanobacteriota</taxon>
        <taxon>Cyanophyceae</taxon>
        <taxon>Coleofasciculales</taxon>
        <taxon>Coleofasciculaceae</taxon>
        <taxon>Coleofasciculus</taxon>
    </lineage>
</organism>